<dbReference type="PRINTS" id="PR01218">
    <property type="entry name" value="PSTLEXTENSIN"/>
</dbReference>
<keyword evidence="3" id="KW-1185">Reference proteome</keyword>
<dbReference type="PANTHER" id="PTHR24216">
    <property type="entry name" value="PAXILLIN-RELATED"/>
    <property type="match status" value="1"/>
</dbReference>
<evidence type="ECO:0000313" key="3">
    <source>
        <dbReference type="Proteomes" id="UP000612055"/>
    </source>
</evidence>
<evidence type="ECO:0000313" key="2">
    <source>
        <dbReference type="EMBL" id="KAG2487715.1"/>
    </source>
</evidence>
<dbReference type="Proteomes" id="UP000612055">
    <property type="component" value="Unassembled WGS sequence"/>
</dbReference>
<dbReference type="PANTHER" id="PTHR24216:SF65">
    <property type="entry name" value="PAXILLIN-LIKE PROTEIN 1"/>
    <property type="match status" value="1"/>
</dbReference>
<dbReference type="EMBL" id="JAEHOE010000093">
    <property type="protein sequence ID" value="KAG2487715.1"/>
    <property type="molecule type" value="Genomic_DNA"/>
</dbReference>
<gene>
    <name evidence="2" type="ORF">HYH03_013714</name>
</gene>
<feature type="compositionally biased region" description="Pro residues" evidence="1">
    <location>
        <begin position="318"/>
        <end position="438"/>
    </location>
</feature>
<proteinExistence type="predicted"/>
<dbReference type="InterPro" id="IPR003882">
    <property type="entry name" value="Pistil_extensin"/>
</dbReference>
<accession>A0A835XVQ3</accession>
<protein>
    <submittedName>
        <fullName evidence="2">Uncharacterized protein</fullName>
    </submittedName>
</protein>
<evidence type="ECO:0000256" key="1">
    <source>
        <dbReference type="SAM" id="MobiDB-lite"/>
    </source>
</evidence>
<name>A0A835XVQ3_9CHLO</name>
<dbReference type="AlphaFoldDB" id="A0A835XVQ3"/>
<dbReference type="OrthoDB" id="538111at2759"/>
<feature type="region of interest" description="Disordered" evidence="1">
    <location>
        <begin position="312"/>
        <end position="438"/>
    </location>
</feature>
<comment type="caution">
    <text evidence="2">The sequence shown here is derived from an EMBL/GenBank/DDBJ whole genome shotgun (WGS) entry which is preliminary data.</text>
</comment>
<sequence>MASATSLPRGCLETCSERTPVFTPVCRDSRMYYNACYMMCLNPGNSSTPPPDACPPPPPMPVVRAPSPPPRPACKPLTYPFKNASYYSNRDCLVYTLYDTEAACMPDWATAQQLCEAKGLELVPWDCDAANEALHRLCDDKEMTCWTRGPTPPGLCPLMNAEGVMVFQGCEQPVRFVCRTKEPSCRIEPPSPPPPTPPPPACDPYRTTYKTKSLVSSADGRTYTVVDTEAACMLNWFQASLYCGTALDQELVPTTEPAAMAALLALCRDNAYTCWVRPKPDTLDTCSLMTELGEIIEQGCNQPMRWVCRTKEPRALTSPPPTKKPPSPRPASPPPRVRPPPSPPRVRSPPPPRPPPKVKSPPPSPKPSPPSPNPLSPPPPSPRPPSPRPPSPRPPSPKPPSPKPPSPKPPSPKPPSPKPPSPKPPSPKPKPPSPAPNPPPLNCTQRCEAHYPNWALWVCDVQGKPYRNWCYAACAGCEMYTPCPAPSGSQPGANVLVMTDGGFEYRMYTVDAMQRKPYGAAQVACKDLGSGWDLAPYADAASWAVAKRMCADNRFTCWLRREEGDALCPLVDAMGVLQKQGCEQDVRFLCRKPVA</sequence>
<reference evidence="2" key="1">
    <citation type="journal article" date="2020" name="bioRxiv">
        <title>Comparative genomics of Chlamydomonas.</title>
        <authorList>
            <person name="Craig R.J."/>
            <person name="Hasan A.R."/>
            <person name="Ness R.W."/>
            <person name="Keightley P.D."/>
        </authorList>
    </citation>
    <scope>NUCLEOTIDE SEQUENCE</scope>
    <source>
        <strain evidence="2">CCAP 11/70</strain>
    </source>
</reference>
<organism evidence="2 3">
    <name type="scientific">Edaphochlamys debaryana</name>
    <dbReference type="NCBI Taxonomy" id="47281"/>
    <lineage>
        <taxon>Eukaryota</taxon>
        <taxon>Viridiplantae</taxon>
        <taxon>Chlorophyta</taxon>
        <taxon>core chlorophytes</taxon>
        <taxon>Chlorophyceae</taxon>
        <taxon>CS clade</taxon>
        <taxon>Chlamydomonadales</taxon>
        <taxon>Chlamydomonadales incertae sedis</taxon>
        <taxon>Edaphochlamys</taxon>
    </lineage>
</organism>